<dbReference type="SMART" id="SM00406">
    <property type="entry name" value="IGv"/>
    <property type="match status" value="1"/>
</dbReference>
<dbReference type="GO" id="GO:0019814">
    <property type="term" value="C:immunoglobulin complex"/>
    <property type="evidence" value="ECO:0007669"/>
    <property type="project" value="UniProtKB-KW"/>
</dbReference>
<feature type="domain" description="Immunoglobulin V-set" evidence="4">
    <location>
        <begin position="21"/>
        <end position="79"/>
    </location>
</feature>
<dbReference type="SUPFAM" id="SSF48726">
    <property type="entry name" value="Immunoglobulin"/>
    <property type="match status" value="1"/>
</dbReference>
<keyword evidence="6" id="KW-1185">Reference proteome</keyword>
<dbReference type="InterPro" id="IPR036179">
    <property type="entry name" value="Ig-like_dom_sf"/>
</dbReference>
<keyword evidence="2" id="KW-1064">Adaptive immunity</keyword>
<dbReference type="InterPro" id="IPR013783">
    <property type="entry name" value="Ig-like_fold"/>
</dbReference>
<comment type="caution">
    <text evidence="5">The sequence shown here is derived from an EMBL/GenBank/DDBJ whole genome shotgun (WGS) entry which is preliminary data.</text>
</comment>
<dbReference type="InterPro" id="IPR013106">
    <property type="entry name" value="Ig_V-set"/>
</dbReference>
<dbReference type="AlphaFoldDB" id="A0A850WYU8"/>
<evidence type="ECO:0000256" key="1">
    <source>
        <dbReference type="ARBA" id="ARBA00022859"/>
    </source>
</evidence>
<evidence type="ECO:0000259" key="4">
    <source>
        <dbReference type="SMART" id="SM00406"/>
    </source>
</evidence>
<proteinExistence type="predicted"/>
<gene>
    <name evidence="5" type="primary">Ighv37</name>
    <name evidence="5" type="ORF">PIACAY_R10884</name>
</gene>
<evidence type="ECO:0000256" key="2">
    <source>
        <dbReference type="ARBA" id="ARBA00023130"/>
    </source>
</evidence>
<dbReference type="Gene3D" id="2.60.40.10">
    <property type="entry name" value="Immunoglobulins"/>
    <property type="match status" value="1"/>
</dbReference>
<dbReference type="EMBL" id="WAAB01012727">
    <property type="protein sequence ID" value="NWH75756.1"/>
    <property type="molecule type" value="Genomic_DNA"/>
</dbReference>
<organism evidence="5 6">
    <name type="scientific">Piaya cayana</name>
    <name type="common">Common squirrel cuckoo</name>
    <dbReference type="NCBI Taxonomy" id="33601"/>
    <lineage>
        <taxon>Eukaryota</taxon>
        <taxon>Metazoa</taxon>
        <taxon>Chordata</taxon>
        <taxon>Craniata</taxon>
        <taxon>Vertebrata</taxon>
        <taxon>Euteleostomi</taxon>
        <taxon>Archelosauria</taxon>
        <taxon>Archosauria</taxon>
        <taxon>Dinosauria</taxon>
        <taxon>Saurischia</taxon>
        <taxon>Theropoda</taxon>
        <taxon>Coelurosauria</taxon>
        <taxon>Aves</taxon>
        <taxon>Neognathae</taxon>
        <taxon>Neoaves</taxon>
        <taxon>Otidimorphae</taxon>
        <taxon>Cuculiformes</taxon>
        <taxon>Coccyzidae</taxon>
        <taxon>Piaya</taxon>
    </lineage>
</organism>
<feature type="non-terminal residue" evidence="5">
    <location>
        <position position="80"/>
    </location>
</feature>
<name>A0A850WYU8_PIACA</name>
<evidence type="ECO:0000313" key="5">
    <source>
        <dbReference type="EMBL" id="NWH75756.1"/>
    </source>
</evidence>
<dbReference type="Proteomes" id="UP000653271">
    <property type="component" value="Unassembled WGS sequence"/>
</dbReference>
<dbReference type="PANTHER" id="PTHR23266">
    <property type="entry name" value="IMMUNOGLOBULIN HEAVY CHAIN"/>
    <property type="match status" value="1"/>
</dbReference>
<dbReference type="InterPro" id="IPR050199">
    <property type="entry name" value="IgHV"/>
</dbReference>
<keyword evidence="3" id="KW-1280">Immunoglobulin</keyword>
<evidence type="ECO:0000313" key="6">
    <source>
        <dbReference type="Proteomes" id="UP000653271"/>
    </source>
</evidence>
<protein>
    <submittedName>
        <fullName evidence="5">HV307 protein</fullName>
    </submittedName>
</protein>
<keyword evidence="1" id="KW-0391">Immunity</keyword>
<dbReference type="GO" id="GO:0005576">
    <property type="term" value="C:extracellular region"/>
    <property type="evidence" value="ECO:0007669"/>
    <property type="project" value="UniProtKB-ARBA"/>
</dbReference>
<evidence type="ECO:0000256" key="3">
    <source>
        <dbReference type="ARBA" id="ARBA00043265"/>
    </source>
</evidence>
<reference evidence="5" key="1">
    <citation type="submission" date="2019-09" db="EMBL/GenBank/DDBJ databases">
        <title>Bird 10,000 Genomes (B10K) Project - Family phase.</title>
        <authorList>
            <person name="Zhang G."/>
        </authorList>
    </citation>
    <scope>NUCLEOTIDE SEQUENCE</scope>
    <source>
        <strain evidence="5">B10K-DU-008-47</strain>
        <tissue evidence="5">Mixed tissue sample</tissue>
    </source>
</reference>
<sequence>GLRAAVSLVETGGGLVSPGGSLSLGCKGSGFTFNTWTSWVHQAPEKGLEWLAGISSGGSTTYYSPSVKGRFTISRDPSRS</sequence>
<accession>A0A850WYU8</accession>
<dbReference type="GO" id="GO:0002250">
    <property type="term" value="P:adaptive immune response"/>
    <property type="evidence" value="ECO:0007669"/>
    <property type="project" value="UniProtKB-KW"/>
</dbReference>
<feature type="non-terminal residue" evidence="5">
    <location>
        <position position="1"/>
    </location>
</feature>